<dbReference type="Proteomes" id="UP000008281">
    <property type="component" value="Unassembled WGS sequence"/>
</dbReference>
<evidence type="ECO:0000313" key="3">
    <source>
        <dbReference type="Proteomes" id="UP000008281"/>
    </source>
</evidence>
<dbReference type="InterPro" id="IPR001810">
    <property type="entry name" value="F-box_dom"/>
</dbReference>
<organism evidence="3">
    <name type="scientific">Caenorhabditis remanei</name>
    <name type="common">Caenorhabditis vulgaris</name>
    <dbReference type="NCBI Taxonomy" id="31234"/>
    <lineage>
        <taxon>Eukaryota</taxon>
        <taxon>Metazoa</taxon>
        <taxon>Ecdysozoa</taxon>
        <taxon>Nematoda</taxon>
        <taxon>Chromadorea</taxon>
        <taxon>Rhabditida</taxon>
        <taxon>Rhabditina</taxon>
        <taxon>Rhabditomorpha</taxon>
        <taxon>Rhabditoidea</taxon>
        <taxon>Rhabditidae</taxon>
        <taxon>Peloderinae</taxon>
        <taxon>Caenorhabditis</taxon>
    </lineage>
</organism>
<dbReference type="InterPro" id="IPR012885">
    <property type="entry name" value="F-box_Sdz-33"/>
</dbReference>
<dbReference type="InParanoid" id="E3N5I3"/>
<dbReference type="Pfam" id="PF07735">
    <property type="entry name" value="FBA_2"/>
    <property type="match status" value="1"/>
</dbReference>
<sequence>MPALPILKLPMLVLKKILRSIDIDTVFPISLCSRKMYHLVKNFRDKTDPIRVLVDGKRSNIIVSVPENDFIVFVSPMAKNSKTAESVNINGHRVSMDRSRKHHVSTTYWNDDIQGIPTVYEYLLELSEFKCAPEVVVCRYTLWLLSYIEKRQGDNYQLVIEDLTKEVCHFILKVYHPQVVRILSLPNNFPIAQYMNSIESLIADSQLSITLNDVLNTNCVELVLWEIHFTSTEVKRILEHWAIGGFKRLKYLCLSVRGFNMENVLGELTHTRMTEKREYK</sequence>
<accession>E3N5I3</accession>
<evidence type="ECO:0000313" key="2">
    <source>
        <dbReference type="EMBL" id="EFO87188.1"/>
    </source>
</evidence>
<dbReference type="AlphaFoldDB" id="E3N5I3"/>
<dbReference type="PANTHER" id="PTHR21503:SF8">
    <property type="entry name" value="F-BOX ASSOCIATED DOMAIN-CONTAINING PROTEIN-RELATED"/>
    <property type="match status" value="1"/>
</dbReference>
<protein>
    <recommendedName>
        <fullName evidence="1">F-box domain-containing protein</fullName>
    </recommendedName>
</protein>
<dbReference type="EMBL" id="DS268532">
    <property type="protein sequence ID" value="EFO87188.1"/>
    <property type="molecule type" value="Genomic_DNA"/>
</dbReference>
<dbReference type="PROSITE" id="PS50181">
    <property type="entry name" value="FBOX"/>
    <property type="match status" value="1"/>
</dbReference>
<dbReference type="PANTHER" id="PTHR21503">
    <property type="entry name" value="F-BOX-CONTAINING HYPOTHETICAL PROTEIN C.ELEGANS"/>
    <property type="match status" value="1"/>
</dbReference>
<name>E3N5I3_CAERE</name>
<proteinExistence type="predicted"/>
<dbReference type="Pfam" id="PF00646">
    <property type="entry name" value="F-box"/>
    <property type="match status" value="1"/>
</dbReference>
<dbReference type="HOGENOM" id="CLU_028840_4_0_1"/>
<evidence type="ECO:0000259" key="1">
    <source>
        <dbReference type="PROSITE" id="PS50181"/>
    </source>
</evidence>
<gene>
    <name evidence="2" type="ORF">CRE_27795</name>
</gene>
<reference evidence="2" key="1">
    <citation type="submission" date="2007-07" db="EMBL/GenBank/DDBJ databases">
        <title>PCAP assembly of the Caenorhabditis remanei genome.</title>
        <authorList>
            <consortium name="The Caenorhabditis remanei Sequencing Consortium"/>
            <person name="Wilson R.K."/>
        </authorList>
    </citation>
    <scope>NUCLEOTIDE SEQUENCE [LARGE SCALE GENOMIC DNA]</scope>
    <source>
        <strain evidence="2">PB4641</strain>
    </source>
</reference>
<keyword evidence="3" id="KW-1185">Reference proteome</keyword>
<feature type="domain" description="F-box" evidence="1">
    <location>
        <begin position="3"/>
        <end position="53"/>
    </location>
</feature>